<accession>A0A370L1E9</accession>
<dbReference type="RefSeq" id="WP_114831172.1">
    <property type="nucleotide sequence ID" value="NZ_QQTO01000033.1"/>
</dbReference>
<dbReference type="OrthoDB" id="7359436at2"/>
<name>A0A370L1E9_9HYPH</name>
<evidence type="ECO:0000313" key="1">
    <source>
        <dbReference type="EMBL" id="RDJ21424.1"/>
    </source>
</evidence>
<proteinExistence type="predicted"/>
<organism evidence="1 2">
    <name type="scientific">Bosea caraganae</name>
    <dbReference type="NCBI Taxonomy" id="2763117"/>
    <lineage>
        <taxon>Bacteria</taxon>
        <taxon>Pseudomonadati</taxon>
        <taxon>Pseudomonadota</taxon>
        <taxon>Alphaproteobacteria</taxon>
        <taxon>Hyphomicrobiales</taxon>
        <taxon>Boseaceae</taxon>
        <taxon>Bosea</taxon>
    </lineage>
</organism>
<evidence type="ECO:0000313" key="2">
    <source>
        <dbReference type="Proteomes" id="UP000255207"/>
    </source>
</evidence>
<reference evidence="2" key="1">
    <citation type="submission" date="2018-07" db="EMBL/GenBank/DDBJ databases">
        <authorList>
            <person name="Safronova V.I."/>
            <person name="Chirak E.R."/>
            <person name="Sazanova A.L."/>
        </authorList>
    </citation>
    <scope>NUCLEOTIDE SEQUENCE [LARGE SCALE GENOMIC DNA]</scope>
    <source>
        <strain evidence="2">RCAM04685</strain>
    </source>
</reference>
<sequence length="106" mass="11164">MNTANLQLEGLLIAVAELSRLLVRKGLVEASEVEQALATAEASLRADLPRMGQLSGSNVEAVCFPIRFLSAALRAKGGAPLAFSELACQVGQSKPSRPTPLPRPLL</sequence>
<gene>
    <name evidence="1" type="ORF">DWE98_20525</name>
</gene>
<dbReference type="AlphaFoldDB" id="A0A370L1E9"/>
<dbReference type="EMBL" id="QQTP01000012">
    <property type="protein sequence ID" value="RDJ21424.1"/>
    <property type="molecule type" value="Genomic_DNA"/>
</dbReference>
<comment type="caution">
    <text evidence="1">The sequence shown here is derived from an EMBL/GenBank/DDBJ whole genome shotgun (WGS) entry which is preliminary data.</text>
</comment>
<protein>
    <submittedName>
        <fullName evidence="1">Uncharacterized protein</fullName>
    </submittedName>
</protein>
<keyword evidence="2" id="KW-1185">Reference proteome</keyword>
<dbReference type="Proteomes" id="UP000255207">
    <property type="component" value="Unassembled WGS sequence"/>
</dbReference>